<dbReference type="Proteomes" id="UP001296993">
    <property type="component" value="Unassembled WGS sequence"/>
</dbReference>
<evidence type="ECO:0000256" key="2">
    <source>
        <dbReference type="SAM" id="SignalP"/>
    </source>
</evidence>
<evidence type="ECO:0000256" key="1">
    <source>
        <dbReference type="SAM" id="MobiDB-lite"/>
    </source>
</evidence>
<dbReference type="EMBL" id="JAGIOF010000001">
    <property type="protein sequence ID" value="MBP2385134.1"/>
    <property type="molecule type" value="Genomic_DNA"/>
</dbReference>
<feature type="compositionally biased region" description="Low complexity" evidence="1">
    <location>
        <begin position="36"/>
        <end position="55"/>
    </location>
</feature>
<comment type="caution">
    <text evidence="3">The sequence shown here is derived from an EMBL/GenBank/DDBJ whole genome shotgun (WGS) entry which is preliminary data.</text>
</comment>
<gene>
    <name evidence="3" type="ORF">JOF47_000645</name>
</gene>
<name>A0ABS4XBQ9_9MICC</name>
<dbReference type="PROSITE" id="PS51257">
    <property type="entry name" value="PROKAR_LIPOPROTEIN"/>
    <property type="match status" value="1"/>
</dbReference>
<protein>
    <recommendedName>
        <fullName evidence="5">Sensor domain-containing protein</fullName>
    </recommendedName>
</protein>
<dbReference type="RefSeq" id="WP_209995913.1">
    <property type="nucleotide sequence ID" value="NZ_BAAAJY010000013.1"/>
</dbReference>
<feature type="signal peptide" evidence="2">
    <location>
        <begin position="1"/>
        <end position="21"/>
    </location>
</feature>
<keyword evidence="2" id="KW-0732">Signal</keyword>
<evidence type="ECO:0008006" key="5">
    <source>
        <dbReference type="Google" id="ProtNLM"/>
    </source>
</evidence>
<evidence type="ECO:0000313" key="3">
    <source>
        <dbReference type="EMBL" id="MBP2385134.1"/>
    </source>
</evidence>
<accession>A0ABS4XBQ9</accession>
<organism evidence="3 4">
    <name type="scientific">Paeniglutamicibacter kerguelensis</name>
    <dbReference type="NCBI Taxonomy" id="254788"/>
    <lineage>
        <taxon>Bacteria</taxon>
        <taxon>Bacillati</taxon>
        <taxon>Actinomycetota</taxon>
        <taxon>Actinomycetes</taxon>
        <taxon>Micrococcales</taxon>
        <taxon>Micrococcaceae</taxon>
        <taxon>Paeniglutamicibacter</taxon>
    </lineage>
</organism>
<proteinExistence type="predicted"/>
<sequence length="255" mass="25683">MKKTALWAVPLAAALALTGCASPQDPAATTSPAVEQSPPATQTSAATDAAATPAAEGNQLTADQVYAVVSALKDAEAAPGAQILKDAELKSGAAQIEQFVAEMNVKPEACGAFAASGMAETLDAVNMASLVMPANASAASTSVSIASYGSPADVQAMADKQKKSFEECATFSLEIQGREASATLKDTKAATDAATTLASLGTVKVDGQTMQTLSVYGFDGNNTVAVTLTAPKDVDAAAKKAEETINAALKHIADQ</sequence>
<reference evidence="3 4" key="1">
    <citation type="submission" date="2021-03" db="EMBL/GenBank/DDBJ databases">
        <title>Sequencing the genomes of 1000 actinobacteria strains.</title>
        <authorList>
            <person name="Klenk H.-P."/>
        </authorList>
    </citation>
    <scope>NUCLEOTIDE SEQUENCE [LARGE SCALE GENOMIC DNA]</scope>
    <source>
        <strain evidence="3 4">DSM 15797</strain>
    </source>
</reference>
<feature type="chain" id="PRO_5046425412" description="Sensor domain-containing protein" evidence="2">
    <location>
        <begin position="22"/>
        <end position="255"/>
    </location>
</feature>
<feature type="region of interest" description="Disordered" evidence="1">
    <location>
        <begin position="23"/>
        <end position="55"/>
    </location>
</feature>
<evidence type="ECO:0000313" key="4">
    <source>
        <dbReference type="Proteomes" id="UP001296993"/>
    </source>
</evidence>
<keyword evidence="4" id="KW-1185">Reference proteome</keyword>